<evidence type="ECO:0000313" key="8">
    <source>
        <dbReference type="Proteomes" id="UP000037043"/>
    </source>
</evidence>
<dbReference type="InterPro" id="IPR007627">
    <property type="entry name" value="RNA_pol_sigma70_r2"/>
</dbReference>
<sequence length="166" mass="19592">MKNYSDLMEKAVNGDKQSFIELIEGRKDMLYRTAFLYIKNQQDALEIVDITVYNAYLSIKKLKNPNFFNTWLTKILINASVDLLRYRKKVILLNDNYDTEYVLQDSSLKIDLYNAVDKLRGKYKTVIILKYYNNLKISEVAEVMECTESNVKNYIHKALKILIRKI</sequence>
<keyword evidence="4" id="KW-0804">Transcription</keyword>
<feature type="domain" description="RNA polymerase sigma factor 70 region 4 type 2" evidence="6">
    <location>
        <begin position="111"/>
        <end position="161"/>
    </location>
</feature>
<dbReference type="InterPro" id="IPR039425">
    <property type="entry name" value="RNA_pol_sigma-70-like"/>
</dbReference>
<dbReference type="PANTHER" id="PTHR43133">
    <property type="entry name" value="RNA POLYMERASE ECF-TYPE SIGMA FACTO"/>
    <property type="match status" value="1"/>
</dbReference>
<dbReference type="SUPFAM" id="SSF88659">
    <property type="entry name" value="Sigma3 and sigma4 domains of RNA polymerase sigma factors"/>
    <property type="match status" value="1"/>
</dbReference>
<dbReference type="GO" id="GO:0003677">
    <property type="term" value="F:DNA binding"/>
    <property type="evidence" value="ECO:0007669"/>
    <property type="project" value="InterPro"/>
</dbReference>
<protein>
    <submittedName>
        <fullName evidence="7">RNA polymerase sigma factor SigV</fullName>
    </submittedName>
</protein>
<dbReference type="SUPFAM" id="SSF88946">
    <property type="entry name" value="Sigma2 domain of RNA polymerase sigma factors"/>
    <property type="match status" value="1"/>
</dbReference>
<evidence type="ECO:0000313" key="7">
    <source>
        <dbReference type="EMBL" id="KOA18653.1"/>
    </source>
</evidence>
<dbReference type="NCBIfam" id="TIGR02937">
    <property type="entry name" value="sigma70-ECF"/>
    <property type="match status" value="1"/>
</dbReference>
<dbReference type="PANTHER" id="PTHR43133:SF51">
    <property type="entry name" value="RNA POLYMERASE SIGMA FACTOR"/>
    <property type="match status" value="1"/>
</dbReference>
<dbReference type="EMBL" id="LHUR01000036">
    <property type="protein sequence ID" value="KOA18653.1"/>
    <property type="molecule type" value="Genomic_DNA"/>
</dbReference>
<organism evidence="7 8">
    <name type="scientific">Clostridium homopropionicum DSM 5847</name>
    <dbReference type="NCBI Taxonomy" id="1121318"/>
    <lineage>
        <taxon>Bacteria</taxon>
        <taxon>Bacillati</taxon>
        <taxon>Bacillota</taxon>
        <taxon>Clostridia</taxon>
        <taxon>Eubacteriales</taxon>
        <taxon>Clostridiaceae</taxon>
        <taxon>Clostridium</taxon>
    </lineage>
</organism>
<dbReference type="RefSeq" id="WP_161803229.1">
    <property type="nucleotide sequence ID" value="NZ_LHUR01000036.1"/>
</dbReference>
<dbReference type="Proteomes" id="UP000037043">
    <property type="component" value="Unassembled WGS sequence"/>
</dbReference>
<dbReference type="Pfam" id="PF04542">
    <property type="entry name" value="Sigma70_r2"/>
    <property type="match status" value="1"/>
</dbReference>
<dbReference type="CDD" id="cd06171">
    <property type="entry name" value="Sigma70_r4"/>
    <property type="match status" value="1"/>
</dbReference>
<evidence type="ECO:0000256" key="2">
    <source>
        <dbReference type="ARBA" id="ARBA00023015"/>
    </source>
</evidence>
<dbReference type="AlphaFoldDB" id="A0A0L6Z751"/>
<proteinExistence type="inferred from homology"/>
<evidence type="ECO:0000259" key="5">
    <source>
        <dbReference type="Pfam" id="PF04542"/>
    </source>
</evidence>
<accession>A0A0L6Z751</accession>
<dbReference type="GO" id="GO:0016987">
    <property type="term" value="F:sigma factor activity"/>
    <property type="evidence" value="ECO:0007669"/>
    <property type="project" value="UniProtKB-KW"/>
</dbReference>
<gene>
    <name evidence="7" type="primary">sigV_2</name>
    <name evidence="7" type="ORF">CLHOM_29370</name>
</gene>
<evidence type="ECO:0000259" key="6">
    <source>
        <dbReference type="Pfam" id="PF08281"/>
    </source>
</evidence>
<dbReference type="InterPro" id="IPR014284">
    <property type="entry name" value="RNA_pol_sigma-70_dom"/>
</dbReference>
<dbReference type="Gene3D" id="1.10.1740.10">
    <property type="match status" value="1"/>
</dbReference>
<dbReference type="STRING" id="36844.SAMN04488501_11074"/>
<dbReference type="Pfam" id="PF08281">
    <property type="entry name" value="Sigma70_r4_2"/>
    <property type="match status" value="1"/>
</dbReference>
<comment type="caution">
    <text evidence="7">The sequence shown here is derived from an EMBL/GenBank/DDBJ whole genome shotgun (WGS) entry which is preliminary data.</text>
</comment>
<dbReference type="PATRIC" id="fig|1121318.3.peg.2948"/>
<keyword evidence="3" id="KW-0731">Sigma factor</keyword>
<dbReference type="InterPro" id="IPR013325">
    <property type="entry name" value="RNA_pol_sigma_r2"/>
</dbReference>
<comment type="similarity">
    <text evidence="1">Belongs to the sigma-70 factor family. ECF subfamily.</text>
</comment>
<evidence type="ECO:0000256" key="1">
    <source>
        <dbReference type="ARBA" id="ARBA00010641"/>
    </source>
</evidence>
<feature type="domain" description="RNA polymerase sigma-70 region 2" evidence="5">
    <location>
        <begin position="23"/>
        <end position="89"/>
    </location>
</feature>
<keyword evidence="8" id="KW-1185">Reference proteome</keyword>
<evidence type="ECO:0000256" key="3">
    <source>
        <dbReference type="ARBA" id="ARBA00023082"/>
    </source>
</evidence>
<dbReference type="GO" id="GO:0006352">
    <property type="term" value="P:DNA-templated transcription initiation"/>
    <property type="evidence" value="ECO:0007669"/>
    <property type="project" value="InterPro"/>
</dbReference>
<name>A0A0L6Z751_9CLOT</name>
<dbReference type="InterPro" id="IPR013324">
    <property type="entry name" value="RNA_pol_sigma_r3/r4-like"/>
</dbReference>
<evidence type="ECO:0000256" key="4">
    <source>
        <dbReference type="ARBA" id="ARBA00023163"/>
    </source>
</evidence>
<dbReference type="InterPro" id="IPR036388">
    <property type="entry name" value="WH-like_DNA-bd_sf"/>
</dbReference>
<dbReference type="InterPro" id="IPR013249">
    <property type="entry name" value="RNA_pol_sigma70_r4_t2"/>
</dbReference>
<dbReference type="Gene3D" id="1.10.10.10">
    <property type="entry name" value="Winged helix-like DNA-binding domain superfamily/Winged helix DNA-binding domain"/>
    <property type="match status" value="1"/>
</dbReference>
<reference evidence="8" key="1">
    <citation type="submission" date="2015-08" db="EMBL/GenBank/DDBJ databases">
        <title>Genome sequence of the strict anaerobe Clostridium homopropionicum LuHBu1 (DSM 5847T).</title>
        <authorList>
            <person name="Poehlein A."/>
            <person name="Beck M."/>
            <person name="Schiel-Bengelsdorf B."/>
            <person name="Bengelsdorf F.R."/>
            <person name="Daniel R."/>
            <person name="Duerre P."/>
        </authorList>
    </citation>
    <scope>NUCLEOTIDE SEQUENCE [LARGE SCALE GENOMIC DNA]</scope>
    <source>
        <strain evidence="8">DSM 5847</strain>
    </source>
</reference>
<keyword evidence="2" id="KW-0805">Transcription regulation</keyword>